<dbReference type="InterPro" id="IPR002500">
    <property type="entry name" value="PAPS_reduct_dom"/>
</dbReference>
<evidence type="ECO:0000313" key="3">
    <source>
        <dbReference type="Proteomes" id="UP000225766"/>
    </source>
</evidence>
<dbReference type="GO" id="GO:0003824">
    <property type="term" value="F:catalytic activity"/>
    <property type="evidence" value="ECO:0007669"/>
    <property type="project" value="InterPro"/>
</dbReference>
<dbReference type="InterPro" id="IPR050128">
    <property type="entry name" value="Sulfate_adenylyltrnsfr_sub2"/>
</dbReference>
<dbReference type="SUPFAM" id="SSF52402">
    <property type="entry name" value="Adenine nucleotide alpha hydrolases-like"/>
    <property type="match status" value="1"/>
</dbReference>
<gene>
    <name evidence="2" type="ORF">COD19_18150</name>
</gene>
<protein>
    <submittedName>
        <fullName evidence="2">Phosphoadenosine phosphosulfate reductase</fullName>
    </submittedName>
</protein>
<dbReference type="Gene3D" id="3.40.50.620">
    <property type="entry name" value="HUPs"/>
    <property type="match status" value="1"/>
</dbReference>
<comment type="caution">
    <text evidence="2">The sequence shown here is derived from an EMBL/GenBank/DDBJ whole genome shotgun (WGS) entry which is preliminary data.</text>
</comment>
<organism evidence="2 3">
    <name type="scientific">Bacillus cereus</name>
    <dbReference type="NCBI Taxonomy" id="1396"/>
    <lineage>
        <taxon>Bacteria</taxon>
        <taxon>Bacillati</taxon>
        <taxon>Bacillota</taxon>
        <taxon>Bacilli</taxon>
        <taxon>Bacillales</taxon>
        <taxon>Bacillaceae</taxon>
        <taxon>Bacillus</taxon>
        <taxon>Bacillus cereus group</taxon>
    </lineage>
</organism>
<dbReference type="InterPro" id="IPR014729">
    <property type="entry name" value="Rossmann-like_a/b/a_fold"/>
</dbReference>
<name>A0A2C1LQ40_BACCE</name>
<dbReference type="RefSeq" id="WP_098859015.1">
    <property type="nucleotide sequence ID" value="NZ_NUMG01000025.1"/>
</dbReference>
<dbReference type="AlphaFoldDB" id="A0A2C1LQ40"/>
<dbReference type="Proteomes" id="UP000225766">
    <property type="component" value="Unassembled WGS sequence"/>
</dbReference>
<evidence type="ECO:0000313" key="2">
    <source>
        <dbReference type="EMBL" id="PGT99854.1"/>
    </source>
</evidence>
<reference evidence="2 3" key="1">
    <citation type="submission" date="2017-09" db="EMBL/GenBank/DDBJ databases">
        <title>Large-scale bioinformatics analysis of Bacillus genomes uncovers conserved roles of natural products in bacterial physiology.</title>
        <authorList>
            <consortium name="Agbiome Team Llc"/>
            <person name="Bleich R.M."/>
            <person name="Grubbs K.J."/>
            <person name="Santa Maria K.C."/>
            <person name="Allen S.E."/>
            <person name="Farag S."/>
            <person name="Shank E.A."/>
            <person name="Bowers A."/>
        </authorList>
    </citation>
    <scope>NUCLEOTIDE SEQUENCE [LARGE SCALE GENOMIC DNA]</scope>
    <source>
        <strain evidence="2 3">AFS040105</strain>
    </source>
</reference>
<dbReference type="EMBL" id="NUMG01000025">
    <property type="protein sequence ID" value="PGT99854.1"/>
    <property type="molecule type" value="Genomic_DNA"/>
</dbReference>
<sequence length="595" mass="68702">MFKEIMEIKEEMKQVYLNNKGKCLLAAVSGGKDSSCMLTLLFEAISELPIELRTTPIHVLIAHTRVETPAMTKYQYRLVEQIRLAAEKGDEKGPLPFVVHEAVPTMKESFWFKTIGKGTPAPTGNVRTRWCTFTLKINPMERIMKKIIKDYHQNQPVTLSVEEERHDAILMIGSRVEESARRRATIAKYQSNSSDKFNIHASLSNVLCYLPIKYLTGDEVFFYLLEKGNLPYGIHVKELTVQYGSSMLECGIKTEGQGSSCGNSRSGCWVCMINGEKDKMLAQLIGEGNETYQHLQLWKSLFYKMRNDVRYREVMNRRKMTSILKNKSNVHTLFGESDELTYDYLMFERVEDNGYCPGALSVPARKLLLEYLLYIQEEMNEELITEEDISAILFAWKEDGFFIERNELSPTYPYWEGELILTPEGQVNEKLTTTANQLFYVTVEMRLPKSELFRYLKKRQQETMQNFFFFPSNVSDPETKLTWNKVTFVVCQSDVTKEKDAERVIYSWLGSYPISYFNNVSMSGMITKVIKNTLLNEPLFDSNINPGIQLLLATEITSRISYLLKHEDLDQNTSRLFSTVIKRLAEDFTQNKQAV</sequence>
<dbReference type="PANTHER" id="PTHR43196:SF2">
    <property type="entry name" value="PHOSPHOADENOSINE PHOSPHOSULFATE REDUCTASE"/>
    <property type="match status" value="1"/>
</dbReference>
<proteinExistence type="predicted"/>
<accession>A0A2C1LQ40</accession>
<dbReference type="PANTHER" id="PTHR43196">
    <property type="entry name" value="SULFATE ADENYLYLTRANSFERASE SUBUNIT 2"/>
    <property type="match status" value="1"/>
</dbReference>
<evidence type="ECO:0000259" key="1">
    <source>
        <dbReference type="Pfam" id="PF01507"/>
    </source>
</evidence>
<dbReference type="Pfam" id="PF01507">
    <property type="entry name" value="PAPS_reduct"/>
    <property type="match status" value="1"/>
</dbReference>
<feature type="domain" description="Phosphoadenosine phosphosulphate reductase" evidence="1">
    <location>
        <begin position="26"/>
        <end position="228"/>
    </location>
</feature>